<organism evidence="2 3">
    <name type="scientific">Knufia fluminis</name>
    <dbReference type="NCBI Taxonomy" id="191047"/>
    <lineage>
        <taxon>Eukaryota</taxon>
        <taxon>Fungi</taxon>
        <taxon>Dikarya</taxon>
        <taxon>Ascomycota</taxon>
        <taxon>Pezizomycotina</taxon>
        <taxon>Eurotiomycetes</taxon>
        <taxon>Chaetothyriomycetidae</taxon>
        <taxon>Chaetothyriales</taxon>
        <taxon>Trichomeriaceae</taxon>
        <taxon>Knufia</taxon>
    </lineage>
</organism>
<dbReference type="Gene3D" id="3.40.50.10910">
    <property type="entry name" value="Amidohydrolase"/>
    <property type="match status" value="1"/>
</dbReference>
<dbReference type="Proteomes" id="UP001316803">
    <property type="component" value="Unassembled WGS sequence"/>
</dbReference>
<proteinExistence type="predicted"/>
<dbReference type="AlphaFoldDB" id="A0AAN8I7J6"/>
<name>A0AAN8I7J6_9EURO</name>
<dbReference type="Gene3D" id="1.20.58.520">
    <property type="entry name" value="Amidohydrolase"/>
    <property type="match status" value="1"/>
</dbReference>
<dbReference type="SUPFAM" id="SSF51338">
    <property type="entry name" value="Composite domain of metallo-dependent hydrolases"/>
    <property type="match status" value="1"/>
</dbReference>
<dbReference type="PANTHER" id="PTHR43135:SF3">
    <property type="entry name" value="ALPHA-D-RIBOSE 1-METHYLPHOSPHONATE 5-TRIPHOSPHATE DIPHOSPHATASE"/>
    <property type="match status" value="1"/>
</dbReference>
<dbReference type="EMBL" id="JAKLMC020000011">
    <property type="protein sequence ID" value="KAK5953361.1"/>
    <property type="molecule type" value="Genomic_DNA"/>
</dbReference>
<reference evidence="2 3" key="1">
    <citation type="submission" date="2022-12" db="EMBL/GenBank/DDBJ databases">
        <title>Genomic features and morphological characterization of a novel Knufia sp. strain isolated from spacecraft assembly facility.</title>
        <authorList>
            <person name="Teixeira M."/>
            <person name="Chander A.M."/>
            <person name="Stajich J.E."/>
            <person name="Venkateswaran K."/>
        </authorList>
    </citation>
    <scope>NUCLEOTIDE SEQUENCE [LARGE SCALE GENOMIC DNA]</scope>
    <source>
        <strain evidence="2 3">FJI-L2-BK-P2</strain>
    </source>
</reference>
<dbReference type="InterPro" id="IPR006680">
    <property type="entry name" value="Amidohydro-rel"/>
</dbReference>
<dbReference type="InterPro" id="IPR051781">
    <property type="entry name" value="Metallo-dep_Hydrolase"/>
</dbReference>
<dbReference type="InterPro" id="IPR032466">
    <property type="entry name" value="Metal_Hydrolase"/>
</dbReference>
<accession>A0AAN8I7J6</accession>
<dbReference type="SUPFAM" id="SSF51556">
    <property type="entry name" value="Metallo-dependent hydrolases"/>
    <property type="match status" value="1"/>
</dbReference>
<protein>
    <recommendedName>
        <fullName evidence="1">Amidohydrolase-related domain-containing protein</fullName>
    </recommendedName>
</protein>
<feature type="domain" description="Amidohydrolase-related" evidence="1">
    <location>
        <begin position="57"/>
        <end position="432"/>
    </location>
</feature>
<evidence type="ECO:0000313" key="2">
    <source>
        <dbReference type="EMBL" id="KAK5953361.1"/>
    </source>
</evidence>
<comment type="caution">
    <text evidence="2">The sequence shown here is derived from an EMBL/GenBank/DDBJ whole genome shotgun (WGS) entry which is preliminary data.</text>
</comment>
<sequence length="436" mass="46938">MGITVIKSVRLFDGNEVFPTSTVTFDTDSGTIISVDTSSSSNDVPPDAEVIDGSGHTLLPGLIDAHVHVHGLHLPEGADHSQVLRTPLRCGVTTICDMHSDPEIIHKFKANIKEGVARAKKDNSKVALADLKSSLYGATIEGGWPKPIVLAHDPTEELKATVKTWPSLTPETAEDFVKSHKSQGADYIKLMQENCCSLALPTNSIPVATPELQSSVVKAAHAADLLVVGHATSRESTEIVLKSGADGLTHTFVDQSPTEDIVPLYKENNAFVIPTLVILSSLTNELQDLREKFAGIAHKNFGIDDFTKQNMTEVLGMKAPQCTIEHAYETIRMFRKHGIDVVAGTDSAAGLKGSGIGPSLWMELGLYVEQCGMSTVEALRSCTSVTARRFGFGDRGVVEKGRRADLLLVKGDPTGRLEDLWEGGIVGVWKEGLRAI</sequence>
<dbReference type="Pfam" id="PF01979">
    <property type="entry name" value="Amidohydro_1"/>
    <property type="match status" value="1"/>
</dbReference>
<dbReference type="PANTHER" id="PTHR43135">
    <property type="entry name" value="ALPHA-D-RIBOSE 1-METHYLPHOSPHONATE 5-TRIPHOSPHATE DIPHOSPHATASE"/>
    <property type="match status" value="1"/>
</dbReference>
<dbReference type="GO" id="GO:0016810">
    <property type="term" value="F:hydrolase activity, acting on carbon-nitrogen (but not peptide) bonds"/>
    <property type="evidence" value="ECO:0007669"/>
    <property type="project" value="InterPro"/>
</dbReference>
<evidence type="ECO:0000313" key="3">
    <source>
        <dbReference type="Proteomes" id="UP001316803"/>
    </source>
</evidence>
<dbReference type="Gene3D" id="2.30.40.10">
    <property type="entry name" value="Urease, subunit C, domain 1"/>
    <property type="match status" value="1"/>
</dbReference>
<gene>
    <name evidence="2" type="ORF">OHC33_005305</name>
</gene>
<keyword evidence="3" id="KW-1185">Reference proteome</keyword>
<dbReference type="Gene3D" id="3.30.110.90">
    <property type="entry name" value="Amidohydrolase"/>
    <property type="match status" value="1"/>
</dbReference>
<dbReference type="InterPro" id="IPR011059">
    <property type="entry name" value="Metal-dep_hydrolase_composite"/>
</dbReference>
<evidence type="ECO:0000259" key="1">
    <source>
        <dbReference type="Pfam" id="PF01979"/>
    </source>
</evidence>